<dbReference type="SUPFAM" id="SSF55811">
    <property type="entry name" value="Nudix"/>
    <property type="match status" value="1"/>
</dbReference>
<dbReference type="PANTHER" id="PTHR13622:SF8">
    <property type="entry name" value="THIAMIN PYROPHOSPHOKINASE 1"/>
    <property type="match status" value="1"/>
</dbReference>
<gene>
    <name evidence="2" type="ORF">EUX98_g5550</name>
</gene>
<dbReference type="EMBL" id="SGPM01000166">
    <property type="protein sequence ID" value="THH28634.1"/>
    <property type="molecule type" value="Genomic_DNA"/>
</dbReference>
<dbReference type="CDD" id="cd03676">
    <property type="entry name" value="NUDIX_Tnr3_like"/>
    <property type="match status" value="1"/>
</dbReference>
<dbReference type="AlphaFoldDB" id="A0A4S4MR61"/>
<accession>A0A4S4MR61</accession>
<dbReference type="GO" id="GO:0044715">
    <property type="term" value="F:8-oxo-dGDP phosphatase activity"/>
    <property type="evidence" value="ECO:0007669"/>
    <property type="project" value="TreeGrafter"/>
</dbReference>
<keyword evidence="3" id="KW-1185">Reference proteome</keyword>
<dbReference type="PANTHER" id="PTHR13622">
    <property type="entry name" value="THIAMIN PYROPHOSPHOKINASE"/>
    <property type="match status" value="1"/>
</dbReference>
<dbReference type="Pfam" id="PF00293">
    <property type="entry name" value="NUDIX"/>
    <property type="match status" value="1"/>
</dbReference>
<dbReference type="InterPro" id="IPR015797">
    <property type="entry name" value="NUDIX_hydrolase-like_dom_sf"/>
</dbReference>
<evidence type="ECO:0000313" key="3">
    <source>
        <dbReference type="Proteomes" id="UP000308730"/>
    </source>
</evidence>
<proteinExistence type="predicted"/>
<comment type="caution">
    <text evidence="2">The sequence shown here is derived from an EMBL/GenBank/DDBJ whole genome shotgun (WGS) entry which is preliminary data.</text>
</comment>
<sequence length="344" mass="38919">MSSSLSAKTYLDIVQVCDNFSVTSPRRGSEEPENLVSWRLSSDPLSPAIGLLRPSVVEELKKEGSGSWVFVEHDDRHSIAFASHLDTPAKRSAVMKELCERWRDAGVFPEQMGPKKWRAEMYAVYRNSFGPLDSPAEGADIQDDSRNYAFMMERAAAAIFGIVTYGMHLTVYHDEVIDGERSCKIWVPRRAKTKQTWPGLFDNTVAGGIPSGLSVFECAVKEAMEEASVPEDIVRKYAQAVGCVSYFYRNDNGWLQPEVEYVYDLRIPSDVPFEPRPSDGEVESFECLSLVDVIPKMHAKQFKPNCAIVLLDFMIRLGYVTPENEANYLEIVTRIHGRFDHDQW</sequence>
<evidence type="ECO:0000259" key="1">
    <source>
        <dbReference type="PROSITE" id="PS51462"/>
    </source>
</evidence>
<dbReference type="InterPro" id="IPR031804">
    <property type="entry name" value="DUF4743"/>
</dbReference>
<dbReference type="Proteomes" id="UP000308730">
    <property type="component" value="Unassembled WGS sequence"/>
</dbReference>
<dbReference type="FunFam" id="3.90.79.10:FF:000019">
    <property type="entry name" value="Thiamin pyrophosphokinase, putative"/>
    <property type="match status" value="1"/>
</dbReference>
<dbReference type="Gene3D" id="3.90.79.10">
    <property type="entry name" value="Nucleoside Triphosphate Pyrophosphohydrolase"/>
    <property type="match status" value="1"/>
</dbReference>
<dbReference type="OrthoDB" id="10261522at2759"/>
<name>A0A4S4MR61_9APHY</name>
<dbReference type="PROSITE" id="PS51462">
    <property type="entry name" value="NUDIX"/>
    <property type="match status" value="1"/>
</dbReference>
<organism evidence="2 3">
    <name type="scientific">Antrodiella citrinella</name>
    <dbReference type="NCBI Taxonomy" id="2447956"/>
    <lineage>
        <taxon>Eukaryota</taxon>
        <taxon>Fungi</taxon>
        <taxon>Dikarya</taxon>
        <taxon>Basidiomycota</taxon>
        <taxon>Agaricomycotina</taxon>
        <taxon>Agaricomycetes</taxon>
        <taxon>Polyporales</taxon>
        <taxon>Steccherinaceae</taxon>
        <taxon>Antrodiella</taxon>
    </lineage>
</organism>
<protein>
    <recommendedName>
        <fullName evidence="1">Nudix hydrolase domain-containing protein</fullName>
    </recommendedName>
</protein>
<dbReference type="Pfam" id="PF15916">
    <property type="entry name" value="DUF4743"/>
    <property type="match status" value="1"/>
</dbReference>
<feature type="domain" description="Nudix hydrolase" evidence="1">
    <location>
        <begin position="152"/>
        <end position="312"/>
    </location>
</feature>
<reference evidence="2 3" key="1">
    <citation type="submission" date="2019-02" db="EMBL/GenBank/DDBJ databases">
        <title>Genome sequencing of the rare red list fungi Antrodiella citrinella (Flaviporus citrinellus).</title>
        <authorList>
            <person name="Buettner E."/>
            <person name="Kellner H."/>
        </authorList>
    </citation>
    <scope>NUCLEOTIDE SEQUENCE [LARGE SCALE GENOMIC DNA]</scope>
    <source>
        <strain evidence="2 3">DSM 108506</strain>
    </source>
</reference>
<dbReference type="InterPro" id="IPR000086">
    <property type="entry name" value="NUDIX_hydrolase_dom"/>
</dbReference>
<evidence type="ECO:0000313" key="2">
    <source>
        <dbReference type="EMBL" id="THH28634.1"/>
    </source>
</evidence>